<gene>
    <name evidence="1" type="ORF">H310_02439</name>
</gene>
<protein>
    <recommendedName>
        <fullName evidence="2">DDE Tnp4 domain-containing protein</fullName>
    </recommendedName>
</protein>
<sequence>MDYLDCCAESFEPYLIYGDPAYGVLRWICSGFKGDISSQWGFCRMKMQWAFVTYKMQQKIMLQSVGKAINLAMLFTNYQTCYNGGNQSSQFFQLNPPSLKEYLTLG</sequence>
<name>A0A024UPG7_9STRA</name>
<dbReference type="GeneID" id="20079489"/>
<dbReference type="RefSeq" id="XP_008864168.1">
    <property type="nucleotide sequence ID" value="XM_008865946.1"/>
</dbReference>
<evidence type="ECO:0008006" key="2">
    <source>
        <dbReference type="Google" id="ProtNLM"/>
    </source>
</evidence>
<organism evidence="1">
    <name type="scientific">Aphanomyces invadans</name>
    <dbReference type="NCBI Taxonomy" id="157072"/>
    <lineage>
        <taxon>Eukaryota</taxon>
        <taxon>Sar</taxon>
        <taxon>Stramenopiles</taxon>
        <taxon>Oomycota</taxon>
        <taxon>Saprolegniomycetes</taxon>
        <taxon>Saprolegniales</taxon>
        <taxon>Verrucalvaceae</taxon>
        <taxon>Aphanomyces</taxon>
    </lineage>
</organism>
<dbReference type="VEuPathDB" id="FungiDB:H310_02439"/>
<dbReference type="AlphaFoldDB" id="A0A024UPG7"/>
<dbReference type="EMBL" id="KI913954">
    <property type="protein sequence ID" value="ETW08075.1"/>
    <property type="molecule type" value="Genomic_DNA"/>
</dbReference>
<evidence type="ECO:0000313" key="1">
    <source>
        <dbReference type="EMBL" id="ETW08075.1"/>
    </source>
</evidence>
<proteinExistence type="predicted"/>
<reference evidence="1" key="1">
    <citation type="submission" date="2013-12" db="EMBL/GenBank/DDBJ databases">
        <title>The Genome Sequence of Aphanomyces invadans NJM9701.</title>
        <authorList>
            <consortium name="The Broad Institute Genomics Platform"/>
            <person name="Russ C."/>
            <person name="Tyler B."/>
            <person name="van West P."/>
            <person name="Dieguez-Uribeondo J."/>
            <person name="Young S.K."/>
            <person name="Zeng Q."/>
            <person name="Gargeya S."/>
            <person name="Fitzgerald M."/>
            <person name="Abouelleil A."/>
            <person name="Alvarado L."/>
            <person name="Chapman S.B."/>
            <person name="Gainer-Dewar J."/>
            <person name="Goldberg J."/>
            <person name="Griggs A."/>
            <person name="Gujja S."/>
            <person name="Hansen M."/>
            <person name="Howarth C."/>
            <person name="Imamovic A."/>
            <person name="Ireland A."/>
            <person name="Larimer J."/>
            <person name="McCowan C."/>
            <person name="Murphy C."/>
            <person name="Pearson M."/>
            <person name="Poon T.W."/>
            <person name="Priest M."/>
            <person name="Roberts A."/>
            <person name="Saif S."/>
            <person name="Shea T."/>
            <person name="Sykes S."/>
            <person name="Wortman J."/>
            <person name="Nusbaum C."/>
            <person name="Birren B."/>
        </authorList>
    </citation>
    <scope>NUCLEOTIDE SEQUENCE [LARGE SCALE GENOMIC DNA]</scope>
    <source>
        <strain evidence="1">NJM9701</strain>
    </source>
</reference>
<dbReference type="OrthoDB" id="76654at2759"/>
<accession>A0A024UPG7</accession>